<dbReference type="InterPro" id="IPR014729">
    <property type="entry name" value="Rossmann-like_a/b/a_fold"/>
</dbReference>
<comment type="caution">
    <text evidence="2">The sequence shown here is derived from an EMBL/GenBank/DDBJ whole genome shotgun (WGS) entry which is preliminary data.</text>
</comment>
<name>A0A918DZF1_9ACTN</name>
<accession>A0A918DZF1</accession>
<feature type="compositionally biased region" description="Pro residues" evidence="1">
    <location>
        <begin position="15"/>
        <end position="29"/>
    </location>
</feature>
<protein>
    <submittedName>
        <fullName evidence="2">Uncharacterized protein</fullName>
    </submittedName>
</protein>
<evidence type="ECO:0000256" key="1">
    <source>
        <dbReference type="SAM" id="MobiDB-lite"/>
    </source>
</evidence>
<evidence type="ECO:0000313" key="3">
    <source>
        <dbReference type="Proteomes" id="UP000641932"/>
    </source>
</evidence>
<dbReference type="AlphaFoldDB" id="A0A918DZF1"/>
<reference evidence="2" key="1">
    <citation type="journal article" date="2014" name="Int. J. Syst. Evol. Microbiol.">
        <title>Complete genome sequence of Corynebacterium casei LMG S-19264T (=DSM 44701T), isolated from a smear-ripened cheese.</title>
        <authorList>
            <consortium name="US DOE Joint Genome Institute (JGI-PGF)"/>
            <person name="Walter F."/>
            <person name="Albersmeier A."/>
            <person name="Kalinowski J."/>
            <person name="Ruckert C."/>
        </authorList>
    </citation>
    <scope>NUCLEOTIDE SEQUENCE</scope>
    <source>
        <strain evidence="2">CGMCC 4.7201</strain>
    </source>
</reference>
<dbReference type="Proteomes" id="UP000641932">
    <property type="component" value="Unassembled WGS sequence"/>
</dbReference>
<keyword evidence="3" id="KW-1185">Reference proteome</keyword>
<gene>
    <name evidence="2" type="ORF">GCM10012280_33320</name>
</gene>
<dbReference type="EMBL" id="BMMS01000013">
    <property type="protein sequence ID" value="GGO89630.1"/>
    <property type="molecule type" value="Genomic_DNA"/>
</dbReference>
<proteinExistence type="predicted"/>
<feature type="region of interest" description="Disordered" evidence="1">
    <location>
        <begin position="1"/>
        <end position="35"/>
    </location>
</feature>
<dbReference type="Gene3D" id="3.40.50.620">
    <property type="entry name" value="HUPs"/>
    <property type="match status" value="1"/>
</dbReference>
<sequence>MVGRLTAAPIDAPVFRPPPRGPFPYPEPGPAQAAVPAQENGNMARVFSGIKPTGHPALGNHLGAVRRWAEEEQHRADRAIGLLPPA</sequence>
<evidence type="ECO:0000313" key="2">
    <source>
        <dbReference type="EMBL" id="GGO89630.1"/>
    </source>
</evidence>
<organism evidence="2 3">
    <name type="scientific">Wenjunlia tyrosinilytica</name>
    <dbReference type="NCBI Taxonomy" id="1544741"/>
    <lineage>
        <taxon>Bacteria</taxon>
        <taxon>Bacillati</taxon>
        <taxon>Actinomycetota</taxon>
        <taxon>Actinomycetes</taxon>
        <taxon>Kitasatosporales</taxon>
        <taxon>Streptomycetaceae</taxon>
        <taxon>Wenjunlia</taxon>
    </lineage>
</organism>
<reference evidence="2" key="2">
    <citation type="submission" date="2020-09" db="EMBL/GenBank/DDBJ databases">
        <authorList>
            <person name="Sun Q."/>
            <person name="Zhou Y."/>
        </authorList>
    </citation>
    <scope>NUCLEOTIDE SEQUENCE</scope>
    <source>
        <strain evidence="2">CGMCC 4.7201</strain>
    </source>
</reference>